<accession>A0A1A6C794</accession>
<gene>
    <name evidence="4" type="ORF">Thpro_020154</name>
</gene>
<sequence length="243" mass="27060">MAQPLWQPDARKAEDSNMARFLRFVRERTGNPDLVRYAPLWDFSVRQPERFWSLLWEFCGVRAKGEHDPVLVDGERMPGARWFPEMRLNFAENLLRHRDASPAIIFRNEWGHARTLSHAELHAEVARTAAALRRAGVGPGDRVAGYLPNIPETAIAMLASASLGAVWSSTSPDFGVKGVSDRFGQIEPKVLIAADAYPYGGKTHDCMQKVRALQKALPSLTRTVIVPYSGQPLDLIGMPETTA</sequence>
<comment type="caution">
    <text evidence="4">The sequence shown here is derived from an EMBL/GenBank/DDBJ whole genome shotgun (WGS) entry which is preliminary data.</text>
</comment>
<dbReference type="PANTHER" id="PTHR42921:SF1">
    <property type="entry name" value="ACETOACETYL-COA SYNTHETASE"/>
    <property type="match status" value="1"/>
</dbReference>
<dbReference type="GO" id="GO:0030729">
    <property type="term" value="F:acetoacetate-CoA ligase activity"/>
    <property type="evidence" value="ECO:0007669"/>
    <property type="project" value="TreeGrafter"/>
</dbReference>
<reference evidence="4 5" key="1">
    <citation type="journal article" date="2014" name="Genome Announc.">
        <title>Draft Genome Sequence of the Iron-Oxidizing, Acidophilic, and Halotolerant 'Thiobacillus prosperus' Type Strain DSM 5130.</title>
        <authorList>
            <person name="Ossandon F.J."/>
            <person name="Cardenas J.P."/>
            <person name="Corbett M."/>
            <person name="Quatrini R."/>
            <person name="Holmes D.S."/>
            <person name="Watkin E."/>
        </authorList>
    </citation>
    <scope>NUCLEOTIDE SEQUENCE [LARGE SCALE GENOMIC DNA]</scope>
    <source>
        <strain evidence="4 5">DSM 5130</strain>
    </source>
</reference>
<dbReference type="SUPFAM" id="SSF56801">
    <property type="entry name" value="Acetyl-CoA synthetase-like"/>
    <property type="match status" value="1"/>
</dbReference>
<dbReference type="EMBL" id="JQSG02000001">
    <property type="protein sequence ID" value="OBS10438.1"/>
    <property type="molecule type" value="Genomic_DNA"/>
</dbReference>
<dbReference type="Pfam" id="PF16177">
    <property type="entry name" value="ACAS_N"/>
    <property type="match status" value="1"/>
</dbReference>
<comment type="similarity">
    <text evidence="1">Belongs to the ATP-dependent AMP-binding enzyme family.</text>
</comment>
<dbReference type="PANTHER" id="PTHR42921">
    <property type="entry name" value="ACETOACETYL-COA SYNTHETASE"/>
    <property type="match status" value="1"/>
</dbReference>
<dbReference type="AlphaFoldDB" id="A0A1A6C794"/>
<dbReference type="InterPro" id="IPR042099">
    <property type="entry name" value="ANL_N_sf"/>
</dbReference>
<organism evidence="4 5">
    <name type="scientific">Acidihalobacter prosperus</name>
    <dbReference type="NCBI Taxonomy" id="160660"/>
    <lineage>
        <taxon>Bacteria</taxon>
        <taxon>Pseudomonadati</taxon>
        <taxon>Pseudomonadota</taxon>
        <taxon>Gammaproteobacteria</taxon>
        <taxon>Chromatiales</taxon>
        <taxon>Ectothiorhodospiraceae</taxon>
        <taxon>Acidihalobacter</taxon>
    </lineage>
</organism>
<dbReference type="Proteomes" id="UP000029273">
    <property type="component" value="Unassembled WGS sequence"/>
</dbReference>
<proteinExistence type="inferred from homology"/>
<protein>
    <submittedName>
        <fullName evidence="4">Acetoacetyl-CoA synthetase</fullName>
    </submittedName>
</protein>
<evidence type="ECO:0000313" key="4">
    <source>
        <dbReference type="EMBL" id="OBS10438.1"/>
    </source>
</evidence>
<evidence type="ECO:0000313" key="5">
    <source>
        <dbReference type="Proteomes" id="UP000029273"/>
    </source>
</evidence>
<name>A0A1A6C794_9GAMM</name>
<evidence type="ECO:0000256" key="1">
    <source>
        <dbReference type="ARBA" id="ARBA00006432"/>
    </source>
</evidence>
<dbReference type="Gene3D" id="3.40.50.12780">
    <property type="entry name" value="N-terminal domain of ligase-like"/>
    <property type="match status" value="1"/>
</dbReference>
<keyword evidence="5" id="KW-1185">Reference proteome</keyword>
<evidence type="ECO:0000259" key="3">
    <source>
        <dbReference type="Pfam" id="PF16177"/>
    </source>
</evidence>
<dbReference type="InterPro" id="IPR032387">
    <property type="entry name" value="ACAS_N"/>
</dbReference>
<dbReference type="InterPro" id="IPR000873">
    <property type="entry name" value="AMP-dep_synth/lig_dom"/>
</dbReference>
<dbReference type="Pfam" id="PF00501">
    <property type="entry name" value="AMP-binding"/>
    <property type="match status" value="1"/>
</dbReference>
<feature type="domain" description="Acetyl-coenzyme A synthetase N-terminal" evidence="3">
    <location>
        <begin position="37"/>
        <end position="93"/>
    </location>
</feature>
<evidence type="ECO:0000259" key="2">
    <source>
        <dbReference type="Pfam" id="PF00501"/>
    </source>
</evidence>
<feature type="domain" description="AMP-dependent synthetase/ligase" evidence="2">
    <location>
        <begin position="97"/>
        <end position="227"/>
    </location>
</feature>